<protein>
    <recommendedName>
        <fullName evidence="4">histidine kinase</fullName>
        <ecNumber evidence="4">2.7.13.3</ecNumber>
    </recommendedName>
</protein>
<comment type="subcellular location">
    <subcellularLocation>
        <location evidence="2">Membrane</location>
        <topology evidence="2">Multi-pass membrane protein</topology>
    </subcellularLocation>
</comment>
<feature type="transmembrane region" description="Helical" evidence="14">
    <location>
        <begin position="112"/>
        <end position="136"/>
    </location>
</feature>
<dbReference type="EC" id="2.7.13.3" evidence="4"/>
<dbReference type="InterPro" id="IPR001789">
    <property type="entry name" value="Sig_transdc_resp-reg_receiver"/>
</dbReference>
<evidence type="ECO:0000256" key="11">
    <source>
        <dbReference type="PROSITE-ProRule" id="PRU00169"/>
    </source>
</evidence>
<dbReference type="GO" id="GO:0005886">
    <property type="term" value="C:plasma membrane"/>
    <property type="evidence" value="ECO:0007669"/>
    <property type="project" value="TreeGrafter"/>
</dbReference>
<feature type="transmembrane region" description="Helical" evidence="14">
    <location>
        <begin position="242"/>
        <end position="258"/>
    </location>
</feature>
<comment type="caution">
    <text evidence="18">The sequence shown here is derived from an EMBL/GenBank/DDBJ whole genome shotgun (WGS) entry which is preliminary data.</text>
</comment>
<feature type="transmembrane region" description="Helical" evidence="14">
    <location>
        <begin position="173"/>
        <end position="196"/>
    </location>
</feature>
<dbReference type="Pfam" id="PF02518">
    <property type="entry name" value="HATPase_c"/>
    <property type="match status" value="1"/>
</dbReference>
<keyword evidence="19" id="KW-1185">Reference proteome</keyword>
<sequence>MTVVKESAEDVLVQKNVVNAADLAHANAHPTFSISPRICFAYLIVSFGSLSFFTISLIVCTVEGNESSDISLNKAGGNIYLAASCCFATAFTLNILTMAYERDNQKFQLALLGAYIQLLAGSNDFLSFLGCVPMMPTWSAGDCHVLRMIMWAHTTPAMIYLLSLLSEFSPTQVWCAVAADILMILSGLLGDILLWIPLSVLMTTVSFACFPYVLYMIWLMFETAISQVQSHGNKANLESLKHFTLGLWTSFPLLWLIVRTGLISFQVEEGLWTICDFLGKIMFSSSLLYGNFVTIEERRLVAMKAVEDGNRIQVIKELEELVEKKEGFMSSVSHELRTPLNGIIGLSDALIIGSCGEVNDSVRKTVSTIKTSGCRLLNLINDILDAAAMKRGKLVVKLEKVDLAKLVDDVVDLCSPLAKKGVRMLNNVPSRCPPVVGDSGRIIQIFHNLIGNSCKFTHHGKIWIETSDSSRSDGQIEVAVHDNGIGIPSDKFEQIFQAFEQVDLSTTQKYGGTGLGLSLVKQLVEAHGGTVHVESKMGHGTSFIFTLKKWVDEDPKSPLVNNGYKLLDRYDAPSGGIGGSFLQRMGSLSRTSQSVNNAADNARDAAFSTAVETNTAAKSASRAMGSGISSLSRFAAQSSIAYTVSEEETLVASSIMRGRSMSLDIRSRSPAPGAAHDVFNNMPASAKKLWRNGPIRVLSVDDDPVNQLVIQNLLEPEGYEILQAMDGQEALNILSSLEMLPDVILLDVMMPGMSGYEVCRKIQELYPLNCLPIIMVSAKSKEENIVEGLVAGSNDYLVKPFGRKEILARIQAHLRFRNMTYHAGEIAGEAEGRAARYQSLSGHLVSDLITSSVSMQYSLPNCIKSKIENTTFQADFQTFDHLCVMVASISNIDTLVKSLHVDDLIGALTSLYIYMDELLLKTHCYLVDCVEGQMIVVSGLSGETLKEQASNIVDMAGGLLRRAESIQMSGGLGLELSIGIHAGQAQGVVVGVQHPVMFLTGGLPETASRLQASSPANCIHVSAQFKGIHASPDSFARALNSTLHGDTYLYKAGSWEERAILVTASYERYLSQHPFGPINTSAVRLKPIQQALMVLIASEPGVLFHLLSVTEKRDAQSDPSAQNLEVPLRKLRSSSRNNLLVAQLQHEKEVLERQLEEVSEECNRLQNTVDTMELELLGMADANSRADSARAEAALLRLRAERAEVELITSRAERSELLDHLDQVEGRLMVLYSPRTSSSLSVAAGMEAHHRSLSDWSEITGSALRRQLRNPVPRGPSALGMGVLRVSRRQLTGSPSSSQLLTDKGSPCGSAASGGTSMLGSYSIYELRLADRFRESPASKSTHNTSSSEQVAFEDDPDVMKGMLLELGLEAFVPSFQSKGVTPGVLRQLDEAGLRELGVTTVGARLKLRAVTSFLARRESEGSVENREGVLAPYSAEF</sequence>
<keyword evidence="9 14" id="KW-1133">Transmembrane helix</keyword>
<dbReference type="Gene3D" id="1.10.150.50">
    <property type="entry name" value="Transcription Factor, Ets-1"/>
    <property type="match status" value="1"/>
</dbReference>
<dbReference type="Gene3D" id="1.20.1070.10">
    <property type="entry name" value="Rhodopsin 7-helix transmembrane proteins"/>
    <property type="match status" value="1"/>
</dbReference>
<evidence type="ECO:0000256" key="3">
    <source>
        <dbReference type="ARBA" id="ARBA00008130"/>
    </source>
</evidence>
<dbReference type="SMART" id="SM01021">
    <property type="entry name" value="Bac_rhodopsin"/>
    <property type="match status" value="1"/>
</dbReference>
<dbReference type="Pfam" id="PF01036">
    <property type="entry name" value="Bac_rhodopsin"/>
    <property type="match status" value="1"/>
</dbReference>
<evidence type="ECO:0000256" key="8">
    <source>
        <dbReference type="ARBA" id="ARBA00022777"/>
    </source>
</evidence>
<dbReference type="InterPro" id="IPR003594">
    <property type="entry name" value="HATPase_dom"/>
</dbReference>
<dbReference type="OrthoDB" id="60033at2759"/>
<reference evidence="18 19" key="1">
    <citation type="submission" date="2017-08" db="EMBL/GenBank/DDBJ databases">
        <title>Acidophilic green algal genome provides insights into adaptation to an acidic environment.</title>
        <authorList>
            <person name="Hirooka S."/>
            <person name="Hirose Y."/>
            <person name="Kanesaki Y."/>
            <person name="Higuchi S."/>
            <person name="Fujiwara T."/>
            <person name="Onuma R."/>
            <person name="Era A."/>
            <person name="Ohbayashi R."/>
            <person name="Uzuka A."/>
            <person name="Nozaki H."/>
            <person name="Yoshikawa H."/>
            <person name="Miyagishima S.Y."/>
        </authorList>
    </citation>
    <scope>NUCLEOTIDE SEQUENCE [LARGE SCALE GENOMIC DNA]</scope>
    <source>
        <strain evidence="18 19">NIES-2499</strain>
    </source>
</reference>
<feature type="transmembrane region" description="Helical" evidence="14">
    <location>
        <begin position="148"/>
        <end position="166"/>
    </location>
</feature>
<proteinExistence type="inferred from homology"/>
<dbReference type="SUPFAM" id="SSF52172">
    <property type="entry name" value="CheY-like"/>
    <property type="match status" value="1"/>
</dbReference>
<evidence type="ECO:0000256" key="10">
    <source>
        <dbReference type="ARBA" id="ARBA00023136"/>
    </source>
</evidence>
<keyword evidence="6" id="KW-0808">Transferase</keyword>
<dbReference type="Gene3D" id="3.30.70.1230">
    <property type="entry name" value="Nucleotide cyclase"/>
    <property type="match status" value="1"/>
</dbReference>
<dbReference type="FunFam" id="3.30.565.10:FF:000010">
    <property type="entry name" value="Sensor histidine kinase RcsC"/>
    <property type="match status" value="1"/>
</dbReference>
<dbReference type="InterPro" id="IPR036097">
    <property type="entry name" value="HisK_dim/P_sf"/>
</dbReference>
<feature type="domain" description="Response regulatory" evidence="16">
    <location>
        <begin position="696"/>
        <end position="814"/>
    </location>
</feature>
<dbReference type="Pfam" id="PF00211">
    <property type="entry name" value="Guanylate_cyc"/>
    <property type="match status" value="1"/>
</dbReference>
<dbReference type="SMART" id="SM00388">
    <property type="entry name" value="HisKA"/>
    <property type="match status" value="1"/>
</dbReference>
<dbReference type="SMART" id="SM00387">
    <property type="entry name" value="HATPase_c"/>
    <property type="match status" value="1"/>
</dbReference>
<dbReference type="Pfam" id="PF00512">
    <property type="entry name" value="HisKA"/>
    <property type="match status" value="1"/>
</dbReference>
<evidence type="ECO:0000256" key="5">
    <source>
        <dbReference type="ARBA" id="ARBA00022553"/>
    </source>
</evidence>
<dbReference type="SUPFAM" id="SSF81321">
    <property type="entry name" value="Family A G protein-coupled receptor-like"/>
    <property type="match status" value="1"/>
</dbReference>
<dbReference type="Gene3D" id="1.10.287.130">
    <property type="match status" value="1"/>
</dbReference>
<evidence type="ECO:0000256" key="4">
    <source>
        <dbReference type="ARBA" id="ARBA00012438"/>
    </source>
</evidence>
<evidence type="ECO:0000256" key="6">
    <source>
        <dbReference type="ARBA" id="ARBA00022679"/>
    </source>
</evidence>
<evidence type="ECO:0000256" key="12">
    <source>
        <dbReference type="SAM" id="Coils"/>
    </source>
</evidence>
<dbReference type="Pfam" id="PF00072">
    <property type="entry name" value="Response_reg"/>
    <property type="match status" value="1"/>
</dbReference>
<dbReference type="STRING" id="1157962.A0A250X1L5"/>
<keyword evidence="12" id="KW-0175">Coiled coil</keyword>
<feature type="modified residue" description="4-aspartylphosphate" evidence="11">
    <location>
        <position position="747"/>
    </location>
</feature>
<dbReference type="SUPFAM" id="SSF47769">
    <property type="entry name" value="SAM/Pointed domain"/>
    <property type="match status" value="1"/>
</dbReference>
<dbReference type="PROSITE" id="PS50109">
    <property type="entry name" value="HIS_KIN"/>
    <property type="match status" value="1"/>
</dbReference>
<dbReference type="InterPro" id="IPR029787">
    <property type="entry name" value="Nucleotide_cyclase"/>
</dbReference>
<keyword evidence="8" id="KW-0418">Kinase</keyword>
<feature type="domain" description="Guanylate cyclase" evidence="17">
    <location>
        <begin position="883"/>
        <end position="1011"/>
    </location>
</feature>
<dbReference type="GO" id="GO:0009927">
    <property type="term" value="F:histidine phosphotransfer kinase activity"/>
    <property type="evidence" value="ECO:0007669"/>
    <property type="project" value="TreeGrafter"/>
</dbReference>
<feature type="region of interest" description="Disordered" evidence="13">
    <location>
        <begin position="1292"/>
        <end position="1312"/>
    </location>
</feature>
<feature type="compositionally biased region" description="Polar residues" evidence="13">
    <location>
        <begin position="1292"/>
        <end position="1301"/>
    </location>
</feature>
<evidence type="ECO:0000256" key="2">
    <source>
        <dbReference type="ARBA" id="ARBA00004141"/>
    </source>
</evidence>
<evidence type="ECO:0000313" key="19">
    <source>
        <dbReference type="Proteomes" id="UP000232323"/>
    </source>
</evidence>
<dbReference type="InterPro" id="IPR001425">
    <property type="entry name" value="Arc/bac/fun_rhodopsins"/>
</dbReference>
<dbReference type="Proteomes" id="UP000232323">
    <property type="component" value="Unassembled WGS sequence"/>
</dbReference>
<evidence type="ECO:0000256" key="7">
    <source>
        <dbReference type="ARBA" id="ARBA00022692"/>
    </source>
</evidence>
<evidence type="ECO:0000256" key="13">
    <source>
        <dbReference type="SAM" id="MobiDB-lite"/>
    </source>
</evidence>
<dbReference type="Gene3D" id="3.40.50.2300">
    <property type="match status" value="1"/>
</dbReference>
<dbReference type="CDD" id="cd16922">
    <property type="entry name" value="HATPase_EvgS-ArcB-TorS-like"/>
    <property type="match status" value="1"/>
</dbReference>
<evidence type="ECO:0000256" key="14">
    <source>
        <dbReference type="SAM" id="Phobius"/>
    </source>
</evidence>
<dbReference type="GO" id="GO:0000155">
    <property type="term" value="F:phosphorelay sensor kinase activity"/>
    <property type="evidence" value="ECO:0007669"/>
    <property type="project" value="InterPro"/>
</dbReference>
<keyword evidence="5 11" id="KW-0597">Phosphoprotein</keyword>
<dbReference type="CDD" id="cd07302">
    <property type="entry name" value="CHD"/>
    <property type="match status" value="1"/>
</dbReference>
<dbReference type="InterPro" id="IPR036890">
    <property type="entry name" value="HATPase_C_sf"/>
</dbReference>
<feature type="transmembrane region" description="Helical" evidence="14">
    <location>
        <begin position="39"/>
        <end position="59"/>
    </location>
</feature>
<dbReference type="CDD" id="cd00082">
    <property type="entry name" value="HisKA"/>
    <property type="match status" value="1"/>
</dbReference>
<feature type="domain" description="Histidine kinase" evidence="15">
    <location>
        <begin position="331"/>
        <end position="551"/>
    </location>
</feature>
<dbReference type="InterPro" id="IPR001054">
    <property type="entry name" value="A/G_cyclase"/>
</dbReference>
<name>A0A250X1L5_9CHLO</name>
<comment type="similarity">
    <text evidence="3">Belongs to the archaeal/bacterial/fungal opsin family.</text>
</comment>
<evidence type="ECO:0000256" key="1">
    <source>
        <dbReference type="ARBA" id="ARBA00000085"/>
    </source>
</evidence>
<dbReference type="PRINTS" id="PR00344">
    <property type="entry name" value="BCTRLSENSOR"/>
</dbReference>
<dbReference type="InterPro" id="IPR003661">
    <property type="entry name" value="HisK_dim/P_dom"/>
</dbReference>
<evidence type="ECO:0000259" key="15">
    <source>
        <dbReference type="PROSITE" id="PS50109"/>
    </source>
</evidence>
<dbReference type="SUPFAM" id="SSF55874">
    <property type="entry name" value="ATPase domain of HSP90 chaperone/DNA topoisomerase II/histidine kinase"/>
    <property type="match status" value="1"/>
</dbReference>
<keyword evidence="7 14" id="KW-0812">Transmembrane</keyword>
<evidence type="ECO:0000313" key="18">
    <source>
        <dbReference type="EMBL" id="GAX76782.1"/>
    </source>
</evidence>
<comment type="catalytic activity">
    <reaction evidence="1">
        <text>ATP + protein L-histidine = ADP + protein N-phospho-L-histidine.</text>
        <dbReference type="EC" id="2.7.13.3"/>
    </reaction>
</comment>
<dbReference type="InterPro" id="IPR013761">
    <property type="entry name" value="SAM/pointed_sf"/>
</dbReference>
<dbReference type="SMART" id="SM00044">
    <property type="entry name" value="CYCc"/>
    <property type="match status" value="1"/>
</dbReference>
<dbReference type="SMART" id="SM00448">
    <property type="entry name" value="REC"/>
    <property type="match status" value="1"/>
</dbReference>
<dbReference type="GO" id="GO:0009190">
    <property type="term" value="P:cyclic nucleotide biosynthetic process"/>
    <property type="evidence" value="ECO:0007669"/>
    <property type="project" value="InterPro"/>
</dbReference>
<feature type="transmembrane region" description="Helical" evidence="14">
    <location>
        <begin position="202"/>
        <end position="221"/>
    </location>
</feature>
<dbReference type="InterPro" id="IPR005467">
    <property type="entry name" value="His_kinase_dom"/>
</dbReference>
<dbReference type="Gene3D" id="3.30.565.10">
    <property type="entry name" value="Histidine kinase-like ATPase, C-terminal domain"/>
    <property type="match status" value="1"/>
</dbReference>
<organism evidence="18 19">
    <name type="scientific">Chlamydomonas eustigma</name>
    <dbReference type="NCBI Taxonomy" id="1157962"/>
    <lineage>
        <taxon>Eukaryota</taxon>
        <taxon>Viridiplantae</taxon>
        <taxon>Chlorophyta</taxon>
        <taxon>core chlorophytes</taxon>
        <taxon>Chlorophyceae</taxon>
        <taxon>CS clade</taxon>
        <taxon>Chlamydomonadales</taxon>
        <taxon>Chlamydomonadaceae</taxon>
        <taxon>Chlamydomonas</taxon>
    </lineage>
</organism>
<accession>A0A250X1L5</accession>
<dbReference type="PROSITE" id="PS50110">
    <property type="entry name" value="RESPONSE_REGULATORY"/>
    <property type="match status" value="1"/>
</dbReference>
<keyword evidence="10 14" id="KW-0472">Membrane</keyword>
<dbReference type="PANTHER" id="PTHR43047">
    <property type="entry name" value="TWO-COMPONENT HISTIDINE PROTEIN KINASE"/>
    <property type="match status" value="1"/>
</dbReference>
<evidence type="ECO:0000256" key="9">
    <source>
        <dbReference type="ARBA" id="ARBA00022989"/>
    </source>
</evidence>
<dbReference type="SUPFAM" id="SSF47384">
    <property type="entry name" value="Homodimeric domain of signal transducing histidine kinase"/>
    <property type="match status" value="1"/>
</dbReference>
<feature type="transmembrane region" description="Helical" evidence="14">
    <location>
        <begin position="79"/>
        <end position="100"/>
    </location>
</feature>
<dbReference type="EMBL" id="BEGY01000019">
    <property type="protein sequence ID" value="GAX76782.1"/>
    <property type="molecule type" value="Genomic_DNA"/>
</dbReference>
<dbReference type="PANTHER" id="PTHR43047:SF71">
    <property type="entry name" value="HISTIDINE KINASE CONTAINING CHEY-HOMOLOGOUS RECEIVER DOMAIN-RELATED"/>
    <property type="match status" value="1"/>
</dbReference>
<dbReference type="InterPro" id="IPR011006">
    <property type="entry name" value="CheY-like_superfamily"/>
</dbReference>
<dbReference type="InterPro" id="IPR004358">
    <property type="entry name" value="Sig_transdc_His_kin-like_C"/>
</dbReference>
<feature type="coiled-coil region" evidence="12">
    <location>
        <begin position="1141"/>
        <end position="1206"/>
    </location>
</feature>
<dbReference type="SUPFAM" id="SSF55073">
    <property type="entry name" value="Nucleotide cyclase"/>
    <property type="match status" value="1"/>
</dbReference>
<dbReference type="PROSITE" id="PS50125">
    <property type="entry name" value="GUANYLATE_CYCLASE_2"/>
    <property type="match status" value="1"/>
</dbReference>
<evidence type="ECO:0000259" key="16">
    <source>
        <dbReference type="PROSITE" id="PS50110"/>
    </source>
</evidence>
<evidence type="ECO:0000259" key="17">
    <source>
        <dbReference type="PROSITE" id="PS50125"/>
    </source>
</evidence>
<gene>
    <name evidence="18" type="ORF">CEUSTIGMA_g4228.t1</name>
</gene>